<dbReference type="Proteomes" id="UP000314980">
    <property type="component" value="Unassembled WGS sequence"/>
</dbReference>
<dbReference type="SUPFAM" id="SSF56436">
    <property type="entry name" value="C-type lectin-like"/>
    <property type="match status" value="1"/>
</dbReference>
<keyword evidence="2" id="KW-1015">Disulfide bond</keyword>
<name>A0A4W6D3I5_LATCA</name>
<keyword evidence="4" id="KW-0472">Membrane</keyword>
<accession>A0A4W6D3I5</accession>
<evidence type="ECO:0000259" key="5">
    <source>
        <dbReference type="PROSITE" id="PS50041"/>
    </source>
</evidence>
<keyword evidence="8" id="KW-0675">Receptor</keyword>
<sequence>MAEEEVNYASVVFKTKKNPRSEVQKEEEETVYDEVKVRNEAPEQTADTSQFLPDKKADNNSCCCKVVVCSLVSLCVVLVIAIVLIYLFTLRDANQVNELKHNQTALLDENHNLTNLNNILRSENENLKRNVDNLTVKVGNLTRTYAVAESKIANLTAEKQNLTTRNQELETEKNNLTEQIKDLEMKNAVSVTQAQKLIDAYCPKENEGRQCKACETGWGVFQSSCYAYNNAEPSKQRTWEEAREDCKGKISDLVTVADEKEKNHVSGLSVPSQGLTEYWIGLRAEGGKWKWFDGTNLADSLWKQTPVDGHCAVSVRNQGWKSVSCGERKRWICEKAALSL</sequence>
<evidence type="ECO:0000256" key="1">
    <source>
        <dbReference type="ARBA" id="ARBA00022734"/>
    </source>
</evidence>
<evidence type="ECO:0000313" key="8">
    <source>
        <dbReference type="RefSeq" id="XP_050932085.1"/>
    </source>
</evidence>
<evidence type="ECO:0000256" key="3">
    <source>
        <dbReference type="SAM" id="Coils"/>
    </source>
</evidence>
<evidence type="ECO:0000256" key="4">
    <source>
        <dbReference type="SAM" id="Phobius"/>
    </source>
</evidence>
<feature type="coiled-coil region" evidence="3">
    <location>
        <begin position="110"/>
        <end position="186"/>
    </location>
</feature>
<dbReference type="Pfam" id="PF00059">
    <property type="entry name" value="Lectin_C"/>
    <property type="match status" value="1"/>
</dbReference>
<feature type="domain" description="C-type lectin" evidence="5">
    <location>
        <begin position="221"/>
        <end position="334"/>
    </location>
</feature>
<dbReference type="PROSITE" id="PS00615">
    <property type="entry name" value="C_TYPE_LECTIN_1"/>
    <property type="match status" value="1"/>
</dbReference>
<dbReference type="InterPro" id="IPR051379">
    <property type="entry name" value="C-type_Lectin_Receptor_IMM"/>
</dbReference>
<keyword evidence="3" id="KW-0175">Coiled coil</keyword>
<keyword evidence="1" id="KW-0430">Lectin</keyword>
<dbReference type="PANTHER" id="PTHR46746">
    <property type="entry name" value="KILLER CELL LECTIN-LIKE RECEPTOR SUBFAMILY F MEMBER 2"/>
    <property type="match status" value="1"/>
</dbReference>
<proteinExistence type="predicted"/>
<dbReference type="Gene3D" id="3.10.100.10">
    <property type="entry name" value="Mannose-Binding Protein A, subunit A"/>
    <property type="match status" value="1"/>
</dbReference>
<reference evidence="7" key="1">
    <citation type="submission" date="2015-09" db="EMBL/GenBank/DDBJ databases">
        <authorList>
            <person name="Sai Rama Sridatta P."/>
        </authorList>
    </citation>
    <scope>NUCLEOTIDE SEQUENCE [LARGE SCALE GENOMIC DNA]</scope>
</reference>
<organism evidence="6 7">
    <name type="scientific">Lates calcarifer</name>
    <name type="common">Barramundi</name>
    <name type="synonym">Holocentrus calcarifer</name>
    <dbReference type="NCBI Taxonomy" id="8187"/>
    <lineage>
        <taxon>Eukaryota</taxon>
        <taxon>Metazoa</taxon>
        <taxon>Chordata</taxon>
        <taxon>Craniata</taxon>
        <taxon>Vertebrata</taxon>
        <taxon>Euteleostomi</taxon>
        <taxon>Actinopterygii</taxon>
        <taxon>Neopterygii</taxon>
        <taxon>Teleostei</taxon>
        <taxon>Neoteleostei</taxon>
        <taxon>Acanthomorphata</taxon>
        <taxon>Carangaria</taxon>
        <taxon>Carangaria incertae sedis</taxon>
        <taxon>Centropomidae</taxon>
        <taxon>Lates</taxon>
    </lineage>
</organism>
<dbReference type="Proteomes" id="UP000694890">
    <property type="component" value="Linkage group LG15"/>
</dbReference>
<reference evidence="6" key="3">
    <citation type="submission" date="2025-05" db="UniProtKB">
        <authorList>
            <consortium name="Ensembl"/>
        </authorList>
    </citation>
    <scope>IDENTIFICATION</scope>
</reference>
<evidence type="ECO:0000313" key="7">
    <source>
        <dbReference type="Proteomes" id="UP000314980"/>
    </source>
</evidence>
<dbReference type="InterPro" id="IPR018378">
    <property type="entry name" value="C-type_lectin_CS"/>
</dbReference>
<dbReference type="PROSITE" id="PS50041">
    <property type="entry name" value="C_TYPE_LECTIN_2"/>
    <property type="match status" value="1"/>
</dbReference>
<dbReference type="RefSeq" id="XP_050932085.1">
    <property type="nucleotide sequence ID" value="XM_051076128.1"/>
</dbReference>
<evidence type="ECO:0000256" key="2">
    <source>
        <dbReference type="ARBA" id="ARBA00023157"/>
    </source>
</evidence>
<dbReference type="InterPro" id="IPR016186">
    <property type="entry name" value="C-type_lectin-like/link_sf"/>
</dbReference>
<dbReference type="SMART" id="SM00034">
    <property type="entry name" value="CLECT"/>
    <property type="match status" value="1"/>
</dbReference>
<dbReference type="InParanoid" id="A0A4W6D3I5"/>
<dbReference type="Ensembl" id="ENSLCAT00010019785.1">
    <property type="protein sequence ID" value="ENSLCAP00010019375.1"/>
    <property type="gene ID" value="ENSLCAG00010009136.1"/>
</dbReference>
<keyword evidence="4" id="KW-0812">Transmembrane</keyword>
<dbReference type="InterPro" id="IPR016187">
    <property type="entry name" value="CTDL_fold"/>
</dbReference>
<keyword evidence="7" id="KW-1185">Reference proteome</keyword>
<gene>
    <name evidence="6" type="primary">LOC108889433</name>
    <name evidence="8" type="synonym">LOC108884653</name>
</gene>
<reference evidence="8" key="2">
    <citation type="submission" date="2025-04" db="UniProtKB">
        <authorList>
            <consortium name="RefSeq"/>
        </authorList>
    </citation>
    <scope>IDENTIFICATION</scope>
    <source>
        <tissue evidence="8">Brain</tissue>
    </source>
</reference>
<dbReference type="GO" id="GO:0030246">
    <property type="term" value="F:carbohydrate binding"/>
    <property type="evidence" value="ECO:0007669"/>
    <property type="project" value="UniProtKB-KW"/>
</dbReference>
<evidence type="ECO:0000313" key="6">
    <source>
        <dbReference type="Ensembl" id="ENSLCAP00010019375.1"/>
    </source>
</evidence>
<dbReference type="InterPro" id="IPR001304">
    <property type="entry name" value="C-type_lectin-like"/>
</dbReference>
<dbReference type="PANTHER" id="PTHR46746:SF9">
    <property type="entry name" value="CD209 ANTIGEN-LIKE PROTEIN C-LIKE"/>
    <property type="match status" value="1"/>
</dbReference>
<keyword evidence="4" id="KW-1133">Transmembrane helix</keyword>
<feature type="transmembrane region" description="Helical" evidence="4">
    <location>
        <begin position="66"/>
        <end position="88"/>
    </location>
</feature>
<protein>
    <submittedName>
        <fullName evidence="8">Asialoglycoprotein receptor 1 isoform X2</fullName>
    </submittedName>
</protein>
<dbReference type="AlphaFoldDB" id="A0A4W6D3I5"/>
<dbReference type="GeneTree" id="ENSGT01030000234575"/>
<dbReference type="Gene3D" id="6.10.280.220">
    <property type="match status" value="1"/>
</dbReference>